<feature type="compositionally biased region" description="Basic and acidic residues" evidence="1">
    <location>
        <begin position="1118"/>
        <end position="1141"/>
    </location>
</feature>
<feature type="compositionally biased region" description="Basic and acidic residues" evidence="1">
    <location>
        <begin position="1195"/>
        <end position="1220"/>
    </location>
</feature>
<feature type="compositionally biased region" description="Basic residues" evidence="1">
    <location>
        <begin position="79"/>
        <end position="88"/>
    </location>
</feature>
<feature type="region of interest" description="Disordered" evidence="1">
    <location>
        <begin position="318"/>
        <end position="399"/>
    </location>
</feature>
<dbReference type="Pfam" id="PF20710">
    <property type="entry name" value="DUF6824"/>
    <property type="match status" value="1"/>
</dbReference>
<feature type="compositionally biased region" description="Basic and acidic residues" evidence="1">
    <location>
        <begin position="358"/>
        <end position="399"/>
    </location>
</feature>
<feature type="compositionally biased region" description="Basic and acidic residues" evidence="1">
    <location>
        <begin position="114"/>
        <end position="126"/>
    </location>
</feature>
<feature type="compositionally biased region" description="Basic and acidic residues" evidence="1">
    <location>
        <begin position="1156"/>
        <end position="1181"/>
    </location>
</feature>
<protein>
    <recommendedName>
        <fullName evidence="2">DUF6824 domain-containing protein</fullName>
    </recommendedName>
</protein>
<dbReference type="Gene3D" id="2.60.120.650">
    <property type="entry name" value="Cupin"/>
    <property type="match status" value="1"/>
</dbReference>
<accession>A0A7S4EEL1</accession>
<feature type="compositionally biased region" description="Basic and acidic residues" evidence="1">
    <location>
        <begin position="1274"/>
        <end position="1296"/>
    </location>
</feature>
<feature type="domain" description="DUF6824" evidence="2">
    <location>
        <begin position="209"/>
        <end position="287"/>
    </location>
</feature>
<feature type="compositionally biased region" description="Basic residues" evidence="1">
    <location>
        <begin position="171"/>
        <end position="190"/>
    </location>
</feature>
<organism evidence="3">
    <name type="scientific">Pseudo-nitzschia australis</name>
    <dbReference type="NCBI Taxonomy" id="44445"/>
    <lineage>
        <taxon>Eukaryota</taxon>
        <taxon>Sar</taxon>
        <taxon>Stramenopiles</taxon>
        <taxon>Ochrophyta</taxon>
        <taxon>Bacillariophyta</taxon>
        <taxon>Bacillariophyceae</taxon>
        <taxon>Bacillariophycidae</taxon>
        <taxon>Bacillariales</taxon>
        <taxon>Bacillariaceae</taxon>
        <taxon>Pseudo-nitzschia</taxon>
    </lineage>
</organism>
<feature type="region of interest" description="Disordered" evidence="1">
    <location>
        <begin position="1"/>
        <end position="102"/>
    </location>
</feature>
<dbReference type="InterPro" id="IPR049227">
    <property type="entry name" value="DUF6824"/>
</dbReference>
<feature type="region of interest" description="Disordered" evidence="1">
    <location>
        <begin position="114"/>
        <end position="193"/>
    </location>
</feature>
<feature type="compositionally biased region" description="Polar residues" evidence="1">
    <location>
        <begin position="38"/>
        <end position="78"/>
    </location>
</feature>
<feature type="compositionally biased region" description="Basic and acidic residues" evidence="1">
    <location>
        <begin position="1312"/>
        <end position="1321"/>
    </location>
</feature>
<feature type="region of interest" description="Disordered" evidence="1">
    <location>
        <begin position="1345"/>
        <end position="1365"/>
    </location>
</feature>
<evidence type="ECO:0000313" key="3">
    <source>
        <dbReference type="EMBL" id="CAE0707778.1"/>
    </source>
</evidence>
<reference evidence="3" key="1">
    <citation type="submission" date="2021-01" db="EMBL/GenBank/DDBJ databases">
        <authorList>
            <person name="Corre E."/>
            <person name="Pelletier E."/>
            <person name="Niang G."/>
            <person name="Scheremetjew M."/>
            <person name="Finn R."/>
            <person name="Kale V."/>
            <person name="Holt S."/>
            <person name="Cochrane G."/>
            <person name="Meng A."/>
            <person name="Brown T."/>
            <person name="Cohen L."/>
        </authorList>
    </citation>
    <scope>NUCLEOTIDE SEQUENCE</scope>
    <source>
        <strain evidence="3">10249 10 AB</strain>
    </source>
</reference>
<feature type="compositionally biased region" description="Basic residues" evidence="1">
    <location>
        <begin position="127"/>
        <end position="138"/>
    </location>
</feature>
<evidence type="ECO:0000256" key="1">
    <source>
        <dbReference type="SAM" id="MobiDB-lite"/>
    </source>
</evidence>
<feature type="compositionally biased region" description="Basic and acidic residues" evidence="1">
    <location>
        <begin position="1227"/>
        <end position="1257"/>
    </location>
</feature>
<proteinExistence type="predicted"/>
<gene>
    <name evidence="3" type="ORF">PAUS00366_LOCUS498</name>
</gene>
<feature type="region of interest" description="Disordered" evidence="1">
    <location>
        <begin position="1109"/>
        <end position="1321"/>
    </location>
</feature>
<name>A0A7S4EEL1_9STRA</name>
<sequence length="1365" mass="154713">MTTSQSQSSTDRRSLVEDVETVHPSVAMQLLNLAGQPPMNSKQPQGKDTPTSSQKFSENSIVPSPESSTMLNDSTKSTHGTHRKKQKMLRAEKAAAAAETQVVHGVETHDATITKHWERTTPETNKKKNRLRGRRPVFRRNITLPTRMNNKRQEGNEDTDTPNRQSVPVARVKKSTTSKSHKPSLPKKKKPDIEHKVADEYADDYTEHDILLGLRKYNNHRGNQVYREVVTKFREDFHGLAKTLIARKIVDHIYDCLGGRFLKIDNNGRWKVMPDVDVMTKAAKAISELRHLNKPKKTITMGEKIETVEPVVVDNGEFQTSRGGRRKRKASSSLSMSAYVDETESYSNDSRKKKKKISSLEKQKTKSLEKQKTKSLEKQKTQEERKEHTSTTHKIERNEPKYEEYIYKPDPNDLYVEETAHIYHNPPFPSRWTKGVTRDDLLPIPPPPPLPSFPKSSTCHWCFHDSTRVLIADFSKGRNNGQPVITLEDSKFLFEMYERDDITVISRGLLNMSKVDPSLWSLEYLRTCIGREFYHKFRRFDRTVDENGIVSNTEKDTLYSMRFEDYAQYCDNRESYLKERNSDSSSTVEEPEFTFEDHQGKTHTLGVWTSALYMIDFDMNRLTPLLNENFLKSFELPAVLPGGSHCMMNSVTADARPFMGPNLYVTPPASFTHFHQDGHGTVDSGHLCISGFNEVVMFRRLTERHKKHALWILSGKITEGYHFDGLYSVPHGDGLGKKPPWPSNDMVEECKTMGYCPSIFILEPGDLVHINKGRLHAFRKMSTSKLPDWDCHAKPRQNLVESKGMVGGEKLCVSVAWDWMYRGVSSAGINREVCSVLEGSTLNRRNGVTSLAIPELALLQMAKTIPARRSNTGQSKSFLDALKKTQMQKYIYESSKEEICKGISTGLGFVVGQHVKALNVKASRSTERGKHLSIAKIPDTQENPQTCPLDPYGDSDFQCKLCRKELSNVYFHCDGCEKLLSKDFNICRGCYVQGKFMIKVQMHPSNPRRHATLNHMGDNKFNRESRCPCKSGPACNFCGYCLGCSCRCHTWFTMRTRLCDAGDEEKLLESVKCTIIPSRAKPAVEEGGKIQADVSEMEESTKHLLERLKDAGDEELLNDVKKDDDKVKEDNPEEPASKDSNSDTMVNENIGENLPSEDRKDDVKVKNEDISEEPASKERNGDTMVSENVVENLTSEDRKDDVQVKEEDIAEDPGSHDRNSDTIVNKDIGENLPSKDRKDDVKVKEANSGELASKERNNNTIFNGDVGENLPSADRNDDAKVKEDDCEKSRSKERINDPAPPVNEDFGVYLPSKDRQDDVEAKEKCDMEFGEVRNGKKNDAVANEVEDKNNATENEDGQKNSLTIV</sequence>
<dbReference type="EMBL" id="HBIX01000626">
    <property type="protein sequence ID" value="CAE0707778.1"/>
    <property type="molecule type" value="Transcribed_RNA"/>
</dbReference>
<feature type="compositionally biased region" description="Polar residues" evidence="1">
    <location>
        <begin position="1183"/>
        <end position="1193"/>
    </location>
</feature>
<evidence type="ECO:0000259" key="2">
    <source>
        <dbReference type="Pfam" id="PF20710"/>
    </source>
</evidence>
<dbReference type="SUPFAM" id="SSF51197">
    <property type="entry name" value="Clavaminate synthase-like"/>
    <property type="match status" value="1"/>
</dbReference>